<keyword evidence="2" id="KW-0540">Nuclease</keyword>
<dbReference type="PANTHER" id="PTHR33877:SF2">
    <property type="entry name" value="OS07G0170200 PROTEIN"/>
    <property type="match status" value="1"/>
</dbReference>
<keyword evidence="2" id="KW-0378">Hydrolase</keyword>
<dbReference type="Pfam" id="PF01844">
    <property type="entry name" value="HNH"/>
    <property type="match status" value="1"/>
</dbReference>
<feature type="domain" description="HNH nuclease" evidence="1">
    <location>
        <begin position="10"/>
        <end position="58"/>
    </location>
</feature>
<dbReference type="InterPro" id="IPR002711">
    <property type="entry name" value="HNH"/>
</dbReference>
<evidence type="ECO:0000259" key="1">
    <source>
        <dbReference type="SMART" id="SM00507"/>
    </source>
</evidence>
<dbReference type="Proteomes" id="UP001518989">
    <property type="component" value="Unassembled WGS sequence"/>
</dbReference>
<sequence length="115" mass="12743">MVATKSISFRYLAVLTLCGHACRYCGDEATTIDHIMPRRLGGRDHEKNLTAACSRCNSVKGTRRLPIELERDLLAEAHIRIDDVKRLAAVIQSQRDMARLRRKNLGSAGAVALPS</sequence>
<comment type="caution">
    <text evidence="2">The sequence shown here is derived from an EMBL/GenBank/DDBJ whole genome shotgun (WGS) entry which is preliminary data.</text>
</comment>
<dbReference type="Gene3D" id="1.10.30.50">
    <property type="match status" value="1"/>
</dbReference>
<keyword evidence="3" id="KW-1185">Reference proteome</keyword>
<dbReference type="SMART" id="SM00507">
    <property type="entry name" value="HNHc"/>
    <property type="match status" value="1"/>
</dbReference>
<dbReference type="InterPro" id="IPR003615">
    <property type="entry name" value="HNH_nuc"/>
</dbReference>
<dbReference type="RefSeq" id="WP_207420030.1">
    <property type="nucleotide sequence ID" value="NZ_JACTNG010000023.1"/>
</dbReference>
<organism evidence="2 3">
    <name type="scientific">Roseomonas haemaphysalidis</name>
    <dbReference type="NCBI Taxonomy" id="2768162"/>
    <lineage>
        <taxon>Bacteria</taxon>
        <taxon>Pseudomonadati</taxon>
        <taxon>Pseudomonadota</taxon>
        <taxon>Alphaproteobacteria</taxon>
        <taxon>Acetobacterales</taxon>
        <taxon>Roseomonadaceae</taxon>
        <taxon>Roseomonas</taxon>
    </lineage>
</organism>
<proteinExistence type="predicted"/>
<dbReference type="InterPro" id="IPR052892">
    <property type="entry name" value="NA-targeting_endonuclease"/>
</dbReference>
<keyword evidence="2" id="KW-0255">Endonuclease</keyword>
<gene>
    <name evidence="2" type="ORF">IAI61_22710</name>
</gene>
<name>A0ABS3KZ09_9PROT</name>
<protein>
    <submittedName>
        <fullName evidence="2">HNH endonuclease</fullName>
    </submittedName>
</protein>
<dbReference type="EMBL" id="JACTNG010000023">
    <property type="protein sequence ID" value="MBO1081843.1"/>
    <property type="molecule type" value="Genomic_DNA"/>
</dbReference>
<dbReference type="PANTHER" id="PTHR33877">
    <property type="entry name" value="SLL1193 PROTEIN"/>
    <property type="match status" value="1"/>
</dbReference>
<dbReference type="CDD" id="cd00085">
    <property type="entry name" value="HNHc"/>
    <property type="match status" value="1"/>
</dbReference>
<accession>A0ABS3KZ09</accession>
<evidence type="ECO:0000313" key="3">
    <source>
        <dbReference type="Proteomes" id="UP001518989"/>
    </source>
</evidence>
<reference evidence="2 3" key="1">
    <citation type="submission" date="2020-09" db="EMBL/GenBank/DDBJ databases">
        <title>Roseomonas.</title>
        <authorList>
            <person name="Zhu W."/>
        </authorList>
    </citation>
    <scope>NUCLEOTIDE SEQUENCE [LARGE SCALE GENOMIC DNA]</scope>
    <source>
        <strain evidence="2 3">573</strain>
    </source>
</reference>
<evidence type="ECO:0000313" key="2">
    <source>
        <dbReference type="EMBL" id="MBO1081843.1"/>
    </source>
</evidence>
<dbReference type="GO" id="GO:0004519">
    <property type="term" value="F:endonuclease activity"/>
    <property type="evidence" value="ECO:0007669"/>
    <property type="project" value="UniProtKB-KW"/>
</dbReference>